<dbReference type="GO" id="GO:0003993">
    <property type="term" value="F:acid phosphatase activity"/>
    <property type="evidence" value="ECO:0007669"/>
    <property type="project" value="InterPro"/>
</dbReference>
<evidence type="ECO:0000313" key="3">
    <source>
        <dbReference type="Proteomes" id="UP000326396"/>
    </source>
</evidence>
<accession>A0A5N6P7V4</accession>
<dbReference type="InterPro" id="IPR010028">
    <property type="entry name" value="Acid_phosphatase_pln"/>
</dbReference>
<name>A0A5N6P7V4_9ASTR</name>
<evidence type="ECO:0000313" key="2">
    <source>
        <dbReference type="EMBL" id="KAD5961334.1"/>
    </source>
</evidence>
<dbReference type="Pfam" id="PF03767">
    <property type="entry name" value="Acid_phosphat_B"/>
    <property type="match status" value="1"/>
</dbReference>
<dbReference type="SUPFAM" id="SSF56784">
    <property type="entry name" value="HAD-like"/>
    <property type="match status" value="1"/>
</dbReference>
<evidence type="ECO:0000256" key="1">
    <source>
        <dbReference type="ARBA" id="ARBA00022729"/>
    </source>
</evidence>
<dbReference type="CDD" id="cd07535">
    <property type="entry name" value="HAD_VSP"/>
    <property type="match status" value="1"/>
</dbReference>
<reference evidence="2 3" key="1">
    <citation type="submission" date="2019-05" db="EMBL/GenBank/DDBJ databases">
        <title>Mikania micrantha, genome provides insights into the molecular mechanism of rapid growth.</title>
        <authorList>
            <person name="Liu B."/>
        </authorList>
    </citation>
    <scope>NUCLEOTIDE SEQUENCE [LARGE SCALE GENOMIC DNA]</scope>
    <source>
        <strain evidence="2">NLD-2019</strain>
        <tissue evidence="2">Leaf</tissue>
    </source>
</reference>
<gene>
    <name evidence="2" type="ORF">E3N88_12807</name>
</gene>
<dbReference type="PANTHER" id="PTHR31284:SF7">
    <property type="entry name" value="ACID PHOSPHATASE-LIKE PROTEIN"/>
    <property type="match status" value="1"/>
</dbReference>
<dbReference type="EMBL" id="SZYD01000006">
    <property type="protein sequence ID" value="KAD5961334.1"/>
    <property type="molecule type" value="Genomic_DNA"/>
</dbReference>
<dbReference type="InterPro" id="IPR023214">
    <property type="entry name" value="HAD_sf"/>
</dbReference>
<proteinExistence type="predicted"/>
<dbReference type="InterPro" id="IPR005519">
    <property type="entry name" value="Acid_phosphat_B-like"/>
</dbReference>
<organism evidence="2 3">
    <name type="scientific">Mikania micrantha</name>
    <name type="common">bitter vine</name>
    <dbReference type="NCBI Taxonomy" id="192012"/>
    <lineage>
        <taxon>Eukaryota</taxon>
        <taxon>Viridiplantae</taxon>
        <taxon>Streptophyta</taxon>
        <taxon>Embryophyta</taxon>
        <taxon>Tracheophyta</taxon>
        <taxon>Spermatophyta</taxon>
        <taxon>Magnoliopsida</taxon>
        <taxon>eudicotyledons</taxon>
        <taxon>Gunneridae</taxon>
        <taxon>Pentapetalae</taxon>
        <taxon>asterids</taxon>
        <taxon>campanulids</taxon>
        <taxon>Asterales</taxon>
        <taxon>Asteraceae</taxon>
        <taxon>Asteroideae</taxon>
        <taxon>Heliantheae alliance</taxon>
        <taxon>Eupatorieae</taxon>
        <taxon>Mikania</taxon>
    </lineage>
</organism>
<keyword evidence="3" id="KW-1185">Reference proteome</keyword>
<comment type="caution">
    <text evidence="2">The sequence shown here is derived from an EMBL/GenBank/DDBJ whole genome shotgun (WGS) entry which is preliminary data.</text>
</comment>
<keyword evidence="1" id="KW-0732">Signal</keyword>
<sequence length="341" mass="39277">MHRRTKHIEVRFHYLRDLVNEEKIRLMFCSTKDQVADVNQTSQAGADGVLGATFNQVLGIKGKIRTIISRFYRFDLRNMDVFKSTMFLCLFSIAFSHESMDIDLLPRPLVIEFSESRLKNMSDDIVMHCTSWRVAVEANNLGPWKTIPNECADYVKDYMLGRSYNNDLEMVSKQSEIYAKSLELRGDGMDAWIFDIDETLISNLPYYSDHGYGLEAFNNAQFDKWILEGVAPAIKPSLKLYEEVLRLGFKIMLLTGRYEDKRNVTITNLTHAGYHKWDKLILRGENDTEKSAIAFKSEKRKELTEEGYRILGNSGDQWSDLAGTSTATKSFKLSNPMYHIP</sequence>
<evidence type="ECO:0008006" key="4">
    <source>
        <dbReference type="Google" id="ProtNLM"/>
    </source>
</evidence>
<dbReference type="OrthoDB" id="59415at2759"/>
<dbReference type="PANTHER" id="PTHR31284">
    <property type="entry name" value="ACID PHOSPHATASE-LIKE PROTEIN"/>
    <property type="match status" value="1"/>
</dbReference>
<protein>
    <recommendedName>
        <fullName evidence="4">Acid phosphatase</fullName>
    </recommendedName>
</protein>
<dbReference type="NCBIfam" id="TIGR01675">
    <property type="entry name" value="plant-AP"/>
    <property type="match status" value="1"/>
</dbReference>
<dbReference type="InterPro" id="IPR036412">
    <property type="entry name" value="HAD-like_sf"/>
</dbReference>
<dbReference type="Gene3D" id="3.40.50.1000">
    <property type="entry name" value="HAD superfamily/HAD-like"/>
    <property type="match status" value="1"/>
</dbReference>
<dbReference type="AlphaFoldDB" id="A0A5N6P7V4"/>
<dbReference type="Proteomes" id="UP000326396">
    <property type="component" value="Linkage Group LG14"/>
</dbReference>